<keyword evidence="3" id="KW-1185">Reference proteome</keyword>
<dbReference type="AlphaFoldDB" id="A0A9P6IND8"/>
<reference evidence="2" key="1">
    <citation type="journal article" date="2020" name="Fungal Divers.">
        <title>Resolving the Mortierellaceae phylogeny through synthesis of multi-gene phylogenetics and phylogenomics.</title>
        <authorList>
            <person name="Vandepol N."/>
            <person name="Liber J."/>
            <person name="Desiro A."/>
            <person name="Na H."/>
            <person name="Kennedy M."/>
            <person name="Barry K."/>
            <person name="Grigoriev I.V."/>
            <person name="Miller A.N."/>
            <person name="O'Donnell K."/>
            <person name="Stajich J.E."/>
            <person name="Bonito G."/>
        </authorList>
    </citation>
    <scope>NUCLEOTIDE SEQUENCE</scope>
    <source>
        <strain evidence="2">CK1249</strain>
    </source>
</reference>
<feature type="non-terminal residue" evidence="2">
    <location>
        <position position="1"/>
    </location>
</feature>
<feature type="non-terminal residue" evidence="2">
    <location>
        <position position="211"/>
    </location>
</feature>
<dbReference type="EMBL" id="JAAAHY010003609">
    <property type="protein sequence ID" value="KAF9939628.1"/>
    <property type="molecule type" value="Genomic_DNA"/>
</dbReference>
<evidence type="ECO:0000313" key="2">
    <source>
        <dbReference type="EMBL" id="KAF9939628.1"/>
    </source>
</evidence>
<evidence type="ECO:0000313" key="3">
    <source>
        <dbReference type="Proteomes" id="UP000738359"/>
    </source>
</evidence>
<feature type="region of interest" description="Disordered" evidence="1">
    <location>
        <begin position="17"/>
        <end position="41"/>
    </location>
</feature>
<sequence>RAIPLVDEMVQGALQRLRELEGPPGSIKDDKSTPKSRQGDLRPVWDPAWLAAPKGILLRAVQDEDRRGATTDSIPTRLDDIQQAIDSHPFMAAQPSLDDVQSALKTYYERDLVILRVSAETLDLETCFVNLAIVEAPAQRESDKQDLKEQAAIFHRIPSSEAVGRVNTQAPIPLENLFDKRKLRDGKEGIPQTVLVQGRAGVGKTTLCKKL</sequence>
<comment type="caution">
    <text evidence="2">The sequence shown here is derived from an EMBL/GenBank/DDBJ whole genome shotgun (WGS) entry which is preliminary data.</text>
</comment>
<organism evidence="2 3">
    <name type="scientific">Mortierella alpina</name>
    <name type="common">Oleaginous fungus</name>
    <name type="synonym">Mortierella renispora</name>
    <dbReference type="NCBI Taxonomy" id="64518"/>
    <lineage>
        <taxon>Eukaryota</taxon>
        <taxon>Fungi</taxon>
        <taxon>Fungi incertae sedis</taxon>
        <taxon>Mucoromycota</taxon>
        <taxon>Mortierellomycotina</taxon>
        <taxon>Mortierellomycetes</taxon>
        <taxon>Mortierellales</taxon>
        <taxon>Mortierellaceae</taxon>
        <taxon>Mortierella</taxon>
    </lineage>
</organism>
<evidence type="ECO:0000256" key="1">
    <source>
        <dbReference type="SAM" id="MobiDB-lite"/>
    </source>
</evidence>
<proteinExistence type="predicted"/>
<dbReference type="InterPro" id="IPR027417">
    <property type="entry name" value="P-loop_NTPase"/>
</dbReference>
<name>A0A9P6IND8_MORAP</name>
<dbReference type="Gene3D" id="3.40.50.300">
    <property type="entry name" value="P-loop containing nucleotide triphosphate hydrolases"/>
    <property type="match status" value="1"/>
</dbReference>
<dbReference type="OrthoDB" id="427518at2759"/>
<dbReference type="Proteomes" id="UP000738359">
    <property type="component" value="Unassembled WGS sequence"/>
</dbReference>
<gene>
    <name evidence="2" type="ORF">BGZ70_006433</name>
</gene>
<protein>
    <submittedName>
        <fullName evidence="2">Uncharacterized protein</fullName>
    </submittedName>
</protein>
<feature type="compositionally biased region" description="Basic and acidic residues" evidence="1">
    <location>
        <begin position="17"/>
        <end position="40"/>
    </location>
</feature>
<accession>A0A9P6IND8</accession>